<keyword evidence="8" id="KW-1185">Reference proteome</keyword>
<dbReference type="PANTHER" id="PTHR42908:SF3">
    <property type="entry name" value="ELONGATION FACTOR-LIKE GTPASE 1"/>
    <property type="match status" value="1"/>
</dbReference>
<evidence type="ECO:0000313" key="7">
    <source>
        <dbReference type="EMBL" id="KAI6652468.1"/>
    </source>
</evidence>
<evidence type="ECO:0000259" key="6">
    <source>
        <dbReference type="PROSITE" id="PS51722"/>
    </source>
</evidence>
<dbReference type="Proteomes" id="UP001165289">
    <property type="component" value="Unassembled WGS sequence"/>
</dbReference>
<dbReference type="CDD" id="cd01681">
    <property type="entry name" value="aeEF2_snRNP_like_IV"/>
    <property type="match status" value="1"/>
</dbReference>
<dbReference type="GO" id="GO:1990904">
    <property type="term" value="C:ribonucleoprotein complex"/>
    <property type="evidence" value="ECO:0007669"/>
    <property type="project" value="TreeGrafter"/>
</dbReference>
<dbReference type="Gene3D" id="3.30.230.10">
    <property type="match status" value="1"/>
</dbReference>
<dbReference type="GO" id="GO:0005525">
    <property type="term" value="F:GTP binding"/>
    <property type="evidence" value="ECO:0007669"/>
    <property type="project" value="UniProtKB-KW"/>
</dbReference>
<dbReference type="Gene3D" id="3.30.70.240">
    <property type="match status" value="1"/>
</dbReference>
<evidence type="ECO:0000256" key="2">
    <source>
        <dbReference type="ARBA" id="ARBA00022741"/>
    </source>
</evidence>
<dbReference type="GO" id="GO:0042256">
    <property type="term" value="P:cytosolic ribosome assembly"/>
    <property type="evidence" value="ECO:0007669"/>
    <property type="project" value="TreeGrafter"/>
</dbReference>
<dbReference type="InterPro" id="IPR020568">
    <property type="entry name" value="Ribosomal_Su5_D2-typ_SF"/>
</dbReference>
<dbReference type="GO" id="GO:0003746">
    <property type="term" value="F:translation elongation factor activity"/>
    <property type="evidence" value="ECO:0007669"/>
    <property type="project" value="UniProtKB-KW"/>
</dbReference>
<accession>A0AAV7JU00</accession>
<dbReference type="InterPro" id="IPR027417">
    <property type="entry name" value="P-loop_NTPase"/>
</dbReference>
<protein>
    <recommendedName>
        <fullName evidence="5">Elongation factor-like 1</fullName>
    </recommendedName>
</protein>
<dbReference type="AlphaFoldDB" id="A0AAV7JU00"/>
<dbReference type="Pfam" id="PF25118">
    <property type="entry name" value="EFL1"/>
    <property type="match status" value="1"/>
</dbReference>
<dbReference type="InterPro" id="IPR009000">
    <property type="entry name" value="Transl_B-barrel_sf"/>
</dbReference>
<keyword evidence="2" id="KW-0547">Nucleotide-binding</keyword>
<feature type="domain" description="Tr-type G" evidence="6">
    <location>
        <begin position="16"/>
        <end position="242"/>
    </location>
</feature>
<dbReference type="InterPro" id="IPR000795">
    <property type="entry name" value="T_Tr_GTP-bd_dom"/>
</dbReference>
<dbReference type="InterPro" id="IPR035647">
    <property type="entry name" value="EFG_III/V"/>
</dbReference>
<dbReference type="SUPFAM" id="SSF54211">
    <property type="entry name" value="Ribosomal protein S5 domain 2-like"/>
    <property type="match status" value="1"/>
</dbReference>
<dbReference type="FunFam" id="3.30.70.240:FF:000006">
    <property type="entry name" value="Elongation factor like GTPase 1"/>
    <property type="match status" value="1"/>
</dbReference>
<evidence type="ECO:0000313" key="8">
    <source>
        <dbReference type="Proteomes" id="UP001165289"/>
    </source>
</evidence>
<dbReference type="InterPro" id="IPR000640">
    <property type="entry name" value="EFG_V-like"/>
</dbReference>
<evidence type="ECO:0000256" key="1">
    <source>
        <dbReference type="ARBA" id="ARBA00022517"/>
    </source>
</evidence>
<comment type="caution">
    <text evidence="7">The sequence shown here is derived from an EMBL/GenBank/DDBJ whole genome shotgun (WGS) entry which is preliminary data.</text>
</comment>
<dbReference type="Gene3D" id="2.40.30.10">
    <property type="entry name" value="Translation factors"/>
    <property type="match status" value="1"/>
</dbReference>
<keyword evidence="3" id="KW-0378">Hydrolase</keyword>
<gene>
    <name evidence="7" type="ORF">LOD99_7482</name>
</gene>
<dbReference type="SUPFAM" id="SSF52540">
    <property type="entry name" value="P-loop containing nucleoside triphosphate hydrolases"/>
    <property type="match status" value="1"/>
</dbReference>
<dbReference type="Pfam" id="PF00679">
    <property type="entry name" value="EFG_C"/>
    <property type="match status" value="1"/>
</dbReference>
<dbReference type="NCBIfam" id="TIGR00231">
    <property type="entry name" value="small_GTP"/>
    <property type="match status" value="1"/>
</dbReference>
<keyword evidence="4" id="KW-0342">GTP-binding</keyword>
<dbReference type="InterPro" id="IPR014721">
    <property type="entry name" value="Ribsml_uS5_D2-typ_fold_subgr"/>
</dbReference>
<dbReference type="PRINTS" id="PR00315">
    <property type="entry name" value="ELONGATNFCT"/>
</dbReference>
<evidence type="ECO:0000256" key="4">
    <source>
        <dbReference type="ARBA" id="ARBA00023134"/>
    </source>
</evidence>
<sequence length="1031" mass="115627">MANLNFDYEYHMRDTKFLRNVCILAHVDHGKTTFSDSLIASNGIISSRDVGKVHYLDFREDEQAKQITMKSSCITLLYSSPDFQDEGKCFLINLIDSPGHVDFSAEVKTAVEISDGAFLIIDVVEGICAQTRSVMKQIYLEQLCACLVINKIDKLIVKLKLTPLEAYYHIYHLVEQINALMAGFITFHEFESGKGDKSDDCHKFFFSPIKGNVIFASSLDGWGFSLEYFAQFFADKLGYSKKILAKTLWGDFYISNKVKRVLPNAQAKGKWPLFATLILDTIWSIYQIAFLEKDISRVDILVRKLGLVVHSRDRKTSNFNKRLLQSILTQWLPLSKVALNLAVYQMPGPQNLCTKRIERLLTNFHYPSFSSLPIEVQSLKAHLLACSPDSDVPQIAYISKMMYFSSGNTSPLNFTSKDTFINKSDALITKINIGSAKPAHHSTKDYLVDVLSVSNHLIAITRVFSGTLYKGQYLYVLHPHYDPGDIILDSSSYIIQDEINNAKELPPNVSTFQILKLYILLGGELIEVESVPAGNVCGVSGLDNILLRNGTLSNTLYCIPFTPIFYNTTPILKVALEPVRITDLDALINGINLLAQADPCVQTAIEDSGEHVIYCAGEVHLQKCIEDLSKYFAIGIDFDVSAPIIPYRETIVSNMVNYIEPMAKLSKMKNLTINISDNIYSNCTPNKQFEIALRVCPIPSAIVRFLDANTRLLKLINSLNTQRENAPFHMNNNIYQELTNFKSTLNEIFFSSGNEWINAADKILSFGPKMIGPNILLTNVPEDSKISIWPSIRGNYEHIPLSFDSSIIQGFQLATLQGPLCHEPLVGVCVIIESYKFIGNNNSSFMSREEILPKSELNIPHPSKSIYGPFSGQIISTVIKTCKQALASQPVRLMLAMFSCSIQCSNDVLGSVMAVINRRGGKCFDQSVQVGTNLFSIETYIPVAESLGFSDEIRKKTSGLAIPQLVFSHWEVLNDDPFWIPTTEEELLHFGEKADSENIAKKYVDSIRRRKGLLVKTNIVESAEKQRTVKK</sequence>
<dbReference type="PANTHER" id="PTHR42908">
    <property type="entry name" value="TRANSLATION ELONGATION FACTOR-RELATED"/>
    <property type="match status" value="1"/>
</dbReference>
<dbReference type="InterPro" id="IPR056752">
    <property type="entry name" value="EFL1"/>
</dbReference>
<dbReference type="FunFam" id="3.30.70.870:FF:000002">
    <property type="entry name" value="Translation elongation factor 2"/>
    <property type="match status" value="1"/>
</dbReference>
<reference evidence="7 8" key="1">
    <citation type="journal article" date="2023" name="BMC Biol.">
        <title>The compact genome of the sponge Oopsacas minuta (Hexactinellida) is lacking key metazoan core genes.</title>
        <authorList>
            <person name="Santini S."/>
            <person name="Schenkelaars Q."/>
            <person name="Jourda C."/>
            <person name="Duchesne M."/>
            <person name="Belahbib H."/>
            <person name="Rocher C."/>
            <person name="Selva M."/>
            <person name="Riesgo A."/>
            <person name="Vervoort M."/>
            <person name="Leys S.P."/>
            <person name="Kodjabachian L."/>
            <person name="Le Bivic A."/>
            <person name="Borchiellini C."/>
            <person name="Claverie J.M."/>
            <person name="Renard E."/>
        </authorList>
    </citation>
    <scope>NUCLEOTIDE SEQUENCE [LARGE SCALE GENOMIC DNA]</scope>
    <source>
        <strain evidence="7">SPO-2</strain>
    </source>
</reference>
<keyword evidence="7" id="KW-0648">Protein biosynthesis</keyword>
<dbReference type="Gene3D" id="3.40.50.300">
    <property type="entry name" value="P-loop containing nucleotide triphosphate hydrolases"/>
    <property type="match status" value="1"/>
</dbReference>
<proteinExistence type="predicted"/>
<dbReference type="SUPFAM" id="SSF54980">
    <property type="entry name" value="EF-G C-terminal domain-like"/>
    <property type="match status" value="2"/>
</dbReference>
<evidence type="ECO:0000256" key="3">
    <source>
        <dbReference type="ARBA" id="ARBA00022801"/>
    </source>
</evidence>
<dbReference type="SUPFAM" id="SSF50447">
    <property type="entry name" value="Translation proteins"/>
    <property type="match status" value="1"/>
</dbReference>
<name>A0AAV7JU00_9METZ</name>
<dbReference type="Pfam" id="PF00009">
    <property type="entry name" value="GTP_EFTU"/>
    <property type="match status" value="1"/>
</dbReference>
<dbReference type="SMART" id="SM00838">
    <property type="entry name" value="EFG_C"/>
    <property type="match status" value="1"/>
</dbReference>
<dbReference type="CDD" id="cd16268">
    <property type="entry name" value="EF2_II"/>
    <property type="match status" value="1"/>
</dbReference>
<dbReference type="PROSITE" id="PS51722">
    <property type="entry name" value="G_TR_2"/>
    <property type="match status" value="1"/>
</dbReference>
<dbReference type="InterPro" id="IPR005225">
    <property type="entry name" value="Small_GTP-bd"/>
</dbReference>
<dbReference type="CDD" id="cd04096">
    <property type="entry name" value="eEF2_snRNP_like_C"/>
    <property type="match status" value="1"/>
</dbReference>
<keyword evidence="1" id="KW-0690">Ribosome biogenesis</keyword>
<dbReference type="EMBL" id="JAKMXF010000299">
    <property type="protein sequence ID" value="KAI6652468.1"/>
    <property type="molecule type" value="Genomic_DNA"/>
</dbReference>
<evidence type="ECO:0000256" key="5">
    <source>
        <dbReference type="ARBA" id="ARBA00081809"/>
    </source>
</evidence>
<organism evidence="7 8">
    <name type="scientific">Oopsacas minuta</name>
    <dbReference type="NCBI Taxonomy" id="111878"/>
    <lineage>
        <taxon>Eukaryota</taxon>
        <taxon>Metazoa</taxon>
        <taxon>Porifera</taxon>
        <taxon>Hexactinellida</taxon>
        <taxon>Hexasterophora</taxon>
        <taxon>Lyssacinosida</taxon>
        <taxon>Leucopsacidae</taxon>
        <taxon>Oopsacas</taxon>
    </lineage>
</organism>
<dbReference type="GO" id="GO:0043022">
    <property type="term" value="F:ribosome binding"/>
    <property type="evidence" value="ECO:0007669"/>
    <property type="project" value="TreeGrafter"/>
</dbReference>
<dbReference type="GO" id="GO:0005829">
    <property type="term" value="C:cytosol"/>
    <property type="evidence" value="ECO:0007669"/>
    <property type="project" value="TreeGrafter"/>
</dbReference>
<dbReference type="Gene3D" id="3.30.70.870">
    <property type="entry name" value="Elongation Factor G (Translational Gtpase), domain 3"/>
    <property type="match status" value="1"/>
</dbReference>
<dbReference type="GO" id="GO:0003924">
    <property type="term" value="F:GTPase activity"/>
    <property type="evidence" value="ECO:0007669"/>
    <property type="project" value="InterPro"/>
</dbReference>
<keyword evidence="7" id="KW-0251">Elongation factor</keyword>